<reference evidence="2 3" key="1">
    <citation type="submission" date="2016-08" db="EMBL/GenBank/DDBJ databases">
        <title>The complete genome of Streptomyces subrutilus 10-1-1.</title>
        <authorList>
            <person name="Chen X."/>
        </authorList>
    </citation>
    <scope>NUCLEOTIDE SEQUENCE [LARGE SCALE GENOMIC DNA]</scope>
    <source>
        <strain evidence="2 3">10-1-1</strain>
    </source>
</reference>
<dbReference type="AlphaFoldDB" id="A0A1E5Q0I8"/>
<comment type="caution">
    <text evidence="2">The sequence shown here is derived from an EMBL/GenBank/DDBJ whole genome shotgun (WGS) entry which is preliminary data.</text>
</comment>
<gene>
    <name evidence="2" type="ORF">BGK67_32095</name>
</gene>
<dbReference type="OrthoDB" id="4268817at2"/>
<feature type="compositionally biased region" description="Gly residues" evidence="1">
    <location>
        <begin position="42"/>
        <end position="51"/>
    </location>
</feature>
<evidence type="ECO:0000313" key="2">
    <source>
        <dbReference type="EMBL" id="OEJ35317.1"/>
    </source>
</evidence>
<dbReference type="Proteomes" id="UP000095705">
    <property type="component" value="Unassembled WGS sequence"/>
</dbReference>
<protein>
    <submittedName>
        <fullName evidence="2">Uncharacterized protein</fullName>
    </submittedName>
</protein>
<name>A0A1E5Q0I8_9ACTN</name>
<evidence type="ECO:0000256" key="1">
    <source>
        <dbReference type="SAM" id="MobiDB-lite"/>
    </source>
</evidence>
<dbReference type="STRING" id="36818.BGK67_32095"/>
<feature type="region of interest" description="Disordered" evidence="1">
    <location>
        <begin position="39"/>
        <end position="58"/>
    </location>
</feature>
<dbReference type="EMBL" id="MEHK01000001">
    <property type="protein sequence ID" value="OEJ35317.1"/>
    <property type="molecule type" value="Genomic_DNA"/>
</dbReference>
<dbReference type="RefSeq" id="WP_069923503.1">
    <property type="nucleotide sequence ID" value="NZ_MEHK01000001.1"/>
</dbReference>
<evidence type="ECO:0000313" key="3">
    <source>
        <dbReference type="Proteomes" id="UP000095705"/>
    </source>
</evidence>
<keyword evidence="3" id="KW-1185">Reference proteome</keyword>
<organism evidence="2 3">
    <name type="scientific">Streptomyces subrutilus</name>
    <dbReference type="NCBI Taxonomy" id="36818"/>
    <lineage>
        <taxon>Bacteria</taxon>
        <taxon>Bacillati</taxon>
        <taxon>Actinomycetota</taxon>
        <taxon>Actinomycetes</taxon>
        <taxon>Kitasatosporales</taxon>
        <taxon>Streptomycetaceae</taxon>
        <taxon>Streptomyces</taxon>
    </lineage>
</organism>
<proteinExistence type="predicted"/>
<sequence length="386" mass="41262">MSTDTPSAADQLLLDHAYRHGFTVTAKMLEGWRSRRLLPGNVPGGGLGRGRGSTSTPAPESFDLVLGLARHAGRGKRPADVALLLFDEELPVPEQTVRAAFTAAVDTLTVPGDDDPGTDPDQRLDDLADHIADAGLTVTLVPARARRIDEGIARLARAAGHAWPPPELTALDKNPGAPTATPKDAALAAAAAAINGTMSLEDIGDLLRAMNPTATANPIASLVETTRNDVPEFADAVLTEDNHLALGPVRDARDHLRHLAATAPFQDLARTWKTAAGVRQWALDLCDRVEEELAAGQLGEAALEWMNGRYAMAGLAVLSTLKERDRPPVQHALDALVLLYQIGEFHRLDQRIPGCQWHLLATEGLMPPPVREQLQDLIGRDAPLAG</sequence>
<accession>A0A1E5Q0I8</accession>